<keyword evidence="3" id="KW-1185">Reference proteome</keyword>
<accession>A0AA38M6A1</accession>
<protein>
    <submittedName>
        <fullName evidence="2">Uncharacterized protein</fullName>
    </submittedName>
</protein>
<feature type="compositionally biased region" description="Polar residues" evidence="1">
    <location>
        <begin position="31"/>
        <end position="56"/>
    </location>
</feature>
<reference evidence="2" key="1">
    <citation type="journal article" date="2023" name="G3 (Bethesda)">
        <title>Whole genome assemblies of Zophobas morio and Tenebrio molitor.</title>
        <authorList>
            <person name="Kaur S."/>
            <person name="Stinson S.A."/>
            <person name="diCenzo G.C."/>
        </authorList>
    </citation>
    <scope>NUCLEOTIDE SEQUENCE</scope>
    <source>
        <strain evidence="2">QUZm001</strain>
    </source>
</reference>
<dbReference type="PANTHER" id="PTHR36696:SF1">
    <property type="entry name" value="EF-HAND DOMAIN-CONTAINING PROTEIN"/>
    <property type="match status" value="1"/>
</dbReference>
<comment type="caution">
    <text evidence="2">The sequence shown here is derived from an EMBL/GenBank/DDBJ whole genome shotgun (WGS) entry which is preliminary data.</text>
</comment>
<gene>
    <name evidence="2" type="ORF">Zmor_022375</name>
</gene>
<sequence length="395" mass="44884">MTLPCSSLQEPPIIRIQRVPTRVGSFEENASPKTKSPTHLLTNPGVSRSSTPSSQKALKKKPKESEEVPKPEEKKSDDEEVEDEFIKRRGKKRRKKRDASREPPAFQTSIDPETQVATIGPDSHNTSARPSLVAITSDELQETIDRAKSSARASKCWDVDSFLDVEILKQLRRELNEEVIDNEFNLKRRTALQEALKTIPKDKSHCEALTKVQNELKVPPVNAGLWLSLPRVFSRSSARFELPLDSRTLETMTPLEYVQNNVVISSPRKLLYNCIFNKFKLDDVEVKTERKLIGKEIQSALNLMMGKPMTPKQQNYFHGLIGWGDDDVIDFKTFCGLCALCERLLAPEYCAQLPDRRTDPCHEIETADFEALTRKLYAKKVDPNLVEILQGIKTR</sequence>
<feature type="compositionally biased region" description="Basic residues" evidence="1">
    <location>
        <begin position="88"/>
        <end position="98"/>
    </location>
</feature>
<evidence type="ECO:0000256" key="1">
    <source>
        <dbReference type="SAM" id="MobiDB-lite"/>
    </source>
</evidence>
<feature type="compositionally biased region" description="Polar residues" evidence="1">
    <location>
        <begin position="106"/>
        <end position="129"/>
    </location>
</feature>
<feature type="region of interest" description="Disordered" evidence="1">
    <location>
        <begin position="1"/>
        <end position="131"/>
    </location>
</feature>
<dbReference type="AlphaFoldDB" id="A0AA38M6A1"/>
<evidence type="ECO:0000313" key="2">
    <source>
        <dbReference type="EMBL" id="KAJ3644664.1"/>
    </source>
</evidence>
<evidence type="ECO:0000313" key="3">
    <source>
        <dbReference type="Proteomes" id="UP001168821"/>
    </source>
</evidence>
<dbReference type="Proteomes" id="UP001168821">
    <property type="component" value="Unassembled WGS sequence"/>
</dbReference>
<dbReference type="PANTHER" id="PTHR36696">
    <property type="entry name" value="AGAP012002-PA"/>
    <property type="match status" value="1"/>
</dbReference>
<organism evidence="2 3">
    <name type="scientific">Zophobas morio</name>
    <dbReference type="NCBI Taxonomy" id="2755281"/>
    <lineage>
        <taxon>Eukaryota</taxon>
        <taxon>Metazoa</taxon>
        <taxon>Ecdysozoa</taxon>
        <taxon>Arthropoda</taxon>
        <taxon>Hexapoda</taxon>
        <taxon>Insecta</taxon>
        <taxon>Pterygota</taxon>
        <taxon>Neoptera</taxon>
        <taxon>Endopterygota</taxon>
        <taxon>Coleoptera</taxon>
        <taxon>Polyphaga</taxon>
        <taxon>Cucujiformia</taxon>
        <taxon>Tenebrionidae</taxon>
        <taxon>Zophobas</taxon>
    </lineage>
</organism>
<name>A0AA38M6A1_9CUCU</name>
<dbReference type="EMBL" id="JALNTZ010000007">
    <property type="protein sequence ID" value="KAJ3644664.1"/>
    <property type="molecule type" value="Genomic_DNA"/>
</dbReference>
<proteinExistence type="predicted"/>
<feature type="compositionally biased region" description="Basic and acidic residues" evidence="1">
    <location>
        <begin position="63"/>
        <end position="77"/>
    </location>
</feature>